<protein>
    <submittedName>
        <fullName evidence="4">Uncharacterized protein AlNc14C1G18</fullName>
    </submittedName>
</protein>
<reference evidence="4" key="1">
    <citation type="journal article" date="2011" name="PLoS Biol.">
        <title>Gene gain and loss during evolution of obligate parasitism in the white rust pathogen of Arabidopsis thaliana.</title>
        <authorList>
            <person name="Kemen E."/>
            <person name="Gardiner A."/>
            <person name="Schultz-Larsen T."/>
            <person name="Kemen A.C."/>
            <person name="Balmuth A.L."/>
            <person name="Robert-Seilaniantz A."/>
            <person name="Bailey K."/>
            <person name="Holub E."/>
            <person name="Studholme D.J."/>
            <person name="Maclean D."/>
            <person name="Jones J.D."/>
        </authorList>
    </citation>
    <scope>NUCLEOTIDE SEQUENCE</scope>
</reference>
<dbReference type="InterPro" id="IPR005365">
    <property type="entry name" value="Npr3"/>
</dbReference>
<dbReference type="Pfam" id="PF24064">
    <property type="entry name" value="HTH_NPRL3"/>
    <property type="match status" value="1"/>
</dbReference>
<evidence type="ECO:0000256" key="2">
    <source>
        <dbReference type="RuleBase" id="RU368069"/>
    </source>
</evidence>
<dbReference type="AlphaFoldDB" id="F0VYL1"/>
<dbReference type="GO" id="GO:1904262">
    <property type="term" value="P:negative regulation of TORC1 signaling"/>
    <property type="evidence" value="ECO:0007669"/>
    <property type="project" value="TreeGrafter"/>
</dbReference>
<evidence type="ECO:0000259" key="3">
    <source>
        <dbReference type="Pfam" id="PF24064"/>
    </source>
</evidence>
<dbReference type="GO" id="GO:0034198">
    <property type="term" value="P:cellular response to amino acid starvation"/>
    <property type="evidence" value="ECO:0007669"/>
    <property type="project" value="TreeGrafter"/>
</dbReference>
<organism evidence="4">
    <name type="scientific">Albugo laibachii Nc14</name>
    <dbReference type="NCBI Taxonomy" id="890382"/>
    <lineage>
        <taxon>Eukaryota</taxon>
        <taxon>Sar</taxon>
        <taxon>Stramenopiles</taxon>
        <taxon>Oomycota</taxon>
        <taxon>Peronosporomycetes</taxon>
        <taxon>Albuginales</taxon>
        <taxon>Albuginaceae</taxon>
        <taxon>Albugo</taxon>
    </lineage>
</organism>
<reference evidence="4" key="2">
    <citation type="submission" date="2011-02" db="EMBL/GenBank/DDBJ databases">
        <authorList>
            <person name="MacLean D."/>
        </authorList>
    </citation>
    <scope>NUCLEOTIDE SEQUENCE</scope>
</reference>
<dbReference type="InterPro" id="IPR056603">
    <property type="entry name" value="HTH_NPRL3"/>
</dbReference>
<dbReference type="EMBL" id="FR824046">
    <property type="protein sequence ID" value="CCA13875.1"/>
    <property type="molecule type" value="Genomic_DNA"/>
</dbReference>
<proteinExistence type="inferred from homology"/>
<evidence type="ECO:0000256" key="1">
    <source>
        <dbReference type="ARBA" id="ARBA00010546"/>
    </source>
</evidence>
<dbReference type="PANTHER" id="PTHR13153">
    <property type="entry name" value="CGTHBA PROTEIN -14 GENE PROTEIN"/>
    <property type="match status" value="1"/>
</dbReference>
<accession>F0VYL1</accession>
<dbReference type="GO" id="GO:1990130">
    <property type="term" value="C:GATOR1 complex"/>
    <property type="evidence" value="ECO:0007669"/>
    <property type="project" value="TreeGrafter"/>
</dbReference>
<name>F0VYL1_9STRA</name>
<sequence length="585" mass="66734">MENLTGIALVVDDIHKGCNLAFRYPVPSECFYDSGNLENKSRRQRKKGVSVFHSLSASLFAKLFRPKNNLCGQCFELTIDDVRFISYPVQVIKQVGSHGSSDCEESHFQHSFGVSSGDRAVSPTSKCLSSQIGGCLTALSIDDVGLTSKVFEFNKSETRMFNLVFAMEESNSNRSASTNSDNFAISQIQSTVQQITEALLHEEVRTSFVSNQVRTLLLLRDELIQQRRFNSSSNTDTVNNLSATSHRVFQDESAFSTDVFDLQTFVDLSLCKSTLANDLKRVYHELKEVGLCHLRVNDWINVSVTLCSAEMVDTTQFRPYHTLLLLRESSDVLESLPVDATQQIRRLVQAANPLKSFRELSIETSLTLAQLYRLSAHLVYWKHAKILDVITLHNIYKVSSYDGSLYNSTLALQFRKRFPRQYFHAVLASFTGCRRFGENMKNLSTAQKSEHVSMLIWLLQYNLIVQLHRYVYLIIPPNNKVMAADQLKALQETDEVVLEDNKEERHRAQTEVATDSKGLQGLRLQQQYLESIATTNSVFALFRRLCVYFNGQHHFEEIMWRENITRSELRTVLSTYQDIIVCCLL</sequence>
<gene>
    <name evidence="4" type="primary">AlNc14C1G18</name>
    <name evidence="4" type="ORF">ALNC14_000180</name>
</gene>
<dbReference type="HOGENOM" id="CLU_014030_1_0_1"/>
<dbReference type="PANTHER" id="PTHR13153:SF5">
    <property type="entry name" value="GATOR COMPLEX PROTEIN NPRL3"/>
    <property type="match status" value="1"/>
</dbReference>
<feature type="domain" description="GATOR1 complex protein NPRL3 C-terminal HTH" evidence="3">
    <location>
        <begin position="524"/>
        <end position="581"/>
    </location>
</feature>
<dbReference type="Pfam" id="PF03666">
    <property type="entry name" value="NPR3"/>
    <property type="match status" value="2"/>
</dbReference>
<evidence type="ECO:0000313" key="4">
    <source>
        <dbReference type="EMBL" id="CCA13875.1"/>
    </source>
</evidence>
<dbReference type="GO" id="GO:0038202">
    <property type="term" value="P:TORC1 signaling"/>
    <property type="evidence" value="ECO:0007669"/>
    <property type="project" value="TreeGrafter"/>
</dbReference>
<dbReference type="GO" id="GO:0010508">
    <property type="term" value="P:positive regulation of autophagy"/>
    <property type="evidence" value="ECO:0007669"/>
    <property type="project" value="TreeGrafter"/>
</dbReference>
<comment type="similarity">
    <text evidence="1 2">Belongs to the NPR3 family.</text>
</comment>